<dbReference type="EMBL" id="VAHF01000012">
    <property type="protein sequence ID" value="TXG49173.1"/>
    <property type="molecule type" value="Genomic_DNA"/>
</dbReference>
<sequence>MFVKGKELWGYIDGSIPKPEKGSDSSQIAKWESNEAKVISWILSSVDSHIILNLRSYTCAKDMWEYLKKVYHQENSARRFQLELEISEYSQGNMSVQDYYSGFMNLWSEYKELIYANVPSEGLSALQQVQEIS</sequence>
<dbReference type="OrthoDB" id="1666382at2759"/>
<accession>A0A5C7GWP9</accession>
<dbReference type="AlphaFoldDB" id="A0A5C7GWP9"/>
<keyword evidence="2" id="KW-1185">Reference proteome</keyword>
<dbReference type="PANTHER" id="PTHR37610">
    <property type="entry name" value="CCHC-TYPE DOMAIN-CONTAINING PROTEIN"/>
    <property type="match status" value="1"/>
</dbReference>
<dbReference type="Pfam" id="PF14223">
    <property type="entry name" value="Retrotran_gag_2"/>
    <property type="match status" value="1"/>
</dbReference>
<organism evidence="1 2">
    <name type="scientific">Acer yangbiense</name>
    <dbReference type="NCBI Taxonomy" id="1000413"/>
    <lineage>
        <taxon>Eukaryota</taxon>
        <taxon>Viridiplantae</taxon>
        <taxon>Streptophyta</taxon>
        <taxon>Embryophyta</taxon>
        <taxon>Tracheophyta</taxon>
        <taxon>Spermatophyta</taxon>
        <taxon>Magnoliopsida</taxon>
        <taxon>eudicotyledons</taxon>
        <taxon>Gunneridae</taxon>
        <taxon>Pentapetalae</taxon>
        <taxon>rosids</taxon>
        <taxon>malvids</taxon>
        <taxon>Sapindales</taxon>
        <taxon>Sapindaceae</taxon>
        <taxon>Hippocastanoideae</taxon>
        <taxon>Acereae</taxon>
        <taxon>Acer</taxon>
    </lineage>
</organism>
<dbReference type="Proteomes" id="UP000323000">
    <property type="component" value="Chromosome 12"/>
</dbReference>
<evidence type="ECO:0000313" key="2">
    <source>
        <dbReference type="Proteomes" id="UP000323000"/>
    </source>
</evidence>
<gene>
    <name evidence="1" type="ORF">EZV62_025048</name>
</gene>
<dbReference type="PANTHER" id="PTHR37610:SF77">
    <property type="entry name" value="INTEGRASE CATALYTIC DOMAIN-CONTAINING PROTEIN"/>
    <property type="match status" value="1"/>
</dbReference>
<evidence type="ECO:0008006" key="3">
    <source>
        <dbReference type="Google" id="ProtNLM"/>
    </source>
</evidence>
<proteinExistence type="predicted"/>
<protein>
    <recommendedName>
        <fullName evidence="3">Retrotransposon gag domain-containing protein</fullName>
    </recommendedName>
</protein>
<comment type="caution">
    <text evidence="1">The sequence shown here is derived from an EMBL/GenBank/DDBJ whole genome shotgun (WGS) entry which is preliminary data.</text>
</comment>
<evidence type="ECO:0000313" key="1">
    <source>
        <dbReference type="EMBL" id="TXG49173.1"/>
    </source>
</evidence>
<name>A0A5C7GWP9_9ROSI</name>
<reference evidence="2" key="1">
    <citation type="journal article" date="2019" name="Gigascience">
        <title>De novo genome assembly of the endangered Acer yangbiense, a plant species with extremely small populations endemic to Yunnan Province, China.</title>
        <authorList>
            <person name="Yang J."/>
            <person name="Wariss H.M."/>
            <person name="Tao L."/>
            <person name="Zhang R."/>
            <person name="Yun Q."/>
            <person name="Hollingsworth P."/>
            <person name="Dao Z."/>
            <person name="Luo G."/>
            <person name="Guo H."/>
            <person name="Ma Y."/>
            <person name="Sun W."/>
        </authorList>
    </citation>
    <scope>NUCLEOTIDE SEQUENCE [LARGE SCALE GENOMIC DNA]</scope>
    <source>
        <strain evidence="2">cv. Malutang</strain>
    </source>
</reference>